<keyword evidence="2" id="KW-1185">Reference proteome</keyword>
<comment type="caution">
    <text evidence="1">The sequence shown here is derived from an EMBL/GenBank/DDBJ whole genome shotgun (WGS) entry which is preliminary data.</text>
</comment>
<dbReference type="Gene3D" id="3.40.50.300">
    <property type="entry name" value="P-loop containing nucleotide triphosphate hydrolases"/>
    <property type="match status" value="1"/>
</dbReference>
<sequence length="423" mass="50681">MSKQEKYLVIEHCVNEKLIFKATGLRKDGRMLESAKEENWKQLLVEIKMKLNLANTSTFLLVKKDNPTDQINNDDDLMDVWNALNKDNKLYCYTLKMVRIAEQYEDKEDNTKICFLGNRELKKVPNATCTKKLLMKRKLFKTKDSSTFEPPSKKKKISRRQIQIKSKRIKKLKNKIKINFKDFEQKKESINVLEQKSKIKDIFVQLKNYFTNINIEFREKEERINSIPETRMCAHVFKMDEFFACQREEELKKIIQWLKDFEIQRSDIDNRLIVFGSSGVGKSHFIDYFLNVIVRNMFKKCYFIGISFNDEMLLGQEQYDFDTETAIRLFYKYFLKISNEEEKEKEKQDNKSSQMISRCNEKTSRELKNNFDEVHNILKKYAHITTKDVLTQIWDELKDKYDHLIIAIDDTTRWENLEVTCFF</sequence>
<evidence type="ECO:0000313" key="2">
    <source>
        <dbReference type="Proteomes" id="UP000023152"/>
    </source>
</evidence>
<reference evidence="1 2" key="1">
    <citation type="journal article" date="2013" name="Curr. Biol.">
        <title>The Genome of the Foraminiferan Reticulomyxa filosa.</title>
        <authorList>
            <person name="Glockner G."/>
            <person name="Hulsmann N."/>
            <person name="Schleicher M."/>
            <person name="Noegel A.A."/>
            <person name="Eichinger L."/>
            <person name="Gallinger C."/>
            <person name="Pawlowski J."/>
            <person name="Sierra R."/>
            <person name="Euteneuer U."/>
            <person name="Pillet L."/>
            <person name="Moustafa A."/>
            <person name="Platzer M."/>
            <person name="Groth M."/>
            <person name="Szafranski K."/>
            <person name="Schliwa M."/>
        </authorList>
    </citation>
    <scope>NUCLEOTIDE SEQUENCE [LARGE SCALE GENOMIC DNA]</scope>
</reference>
<protein>
    <submittedName>
        <fullName evidence="1">Uncharacterized protein</fullName>
    </submittedName>
</protein>
<dbReference type="Proteomes" id="UP000023152">
    <property type="component" value="Unassembled WGS sequence"/>
</dbReference>
<gene>
    <name evidence="1" type="ORF">RFI_25762</name>
</gene>
<dbReference type="AlphaFoldDB" id="X6MEY3"/>
<accession>X6MEY3</accession>
<dbReference type="EMBL" id="ASPP01022266">
    <property type="protein sequence ID" value="ETO11615.1"/>
    <property type="molecule type" value="Genomic_DNA"/>
</dbReference>
<organism evidence="1 2">
    <name type="scientific">Reticulomyxa filosa</name>
    <dbReference type="NCBI Taxonomy" id="46433"/>
    <lineage>
        <taxon>Eukaryota</taxon>
        <taxon>Sar</taxon>
        <taxon>Rhizaria</taxon>
        <taxon>Retaria</taxon>
        <taxon>Foraminifera</taxon>
        <taxon>Monothalamids</taxon>
        <taxon>Reticulomyxidae</taxon>
        <taxon>Reticulomyxa</taxon>
    </lineage>
</organism>
<name>X6MEY3_RETFI</name>
<evidence type="ECO:0000313" key="1">
    <source>
        <dbReference type="EMBL" id="ETO11615.1"/>
    </source>
</evidence>
<dbReference type="InterPro" id="IPR027417">
    <property type="entry name" value="P-loop_NTPase"/>
</dbReference>
<dbReference type="SUPFAM" id="SSF52540">
    <property type="entry name" value="P-loop containing nucleoside triphosphate hydrolases"/>
    <property type="match status" value="1"/>
</dbReference>
<proteinExistence type="predicted"/>